<sequence length="309" mass="32637">MPPRTISPADITAAVSVGRARRLLDHALREGFRPDVDPARINIPAGTGHMLLMPSVLGGWTGTKIATVSPDNPSKDRPRIQAMYILMDTETLTPQAIMEGNSLTALRTPAVSAVAVDYLAPESIDRMVVFGTGPQAHTHIAAMAEVRDIGEVVVCGRHPARTDATVAVARDLGLAARAGVAEDVADASLIVCCTSAPTPLFDGALVPDHAVVVAMGSHEPEFRELDSQLMGRAQVVVEDRATALREAGDVIQPVREGVLAEDDLVDLVDLVTGGVELDISRPRVFKCVGMSWEDLAVAVGVVDPTVVPD</sequence>
<keyword evidence="2" id="KW-1185">Reference proteome</keyword>
<dbReference type="STRING" id="1610489.SAMN06295981_1631"/>
<dbReference type="Proteomes" id="UP000193309">
    <property type="component" value="Unassembled WGS sequence"/>
</dbReference>
<dbReference type="Gene3D" id="3.30.1780.10">
    <property type="entry name" value="ornithine cyclodeaminase, domain 1"/>
    <property type="match status" value="1"/>
</dbReference>
<dbReference type="SUPFAM" id="SSF51735">
    <property type="entry name" value="NAD(P)-binding Rossmann-fold domains"/>
    <property type="match status" value="1"/>
</dbReference>
<organism evidence="1 2">
    <name type="scientific">Corynebacterium pollutisoli</name>
    <dbReference type="NCBI Taxonomy" id="1610489"/>
    <lineage>
        <taxon>Bacteria</taxon>
        <taxon>Bacillati</taxon>
        <taxon>Actinomycetota</taxon>
        <taxon>Actinomycetes</taxon>
        <taxon>Mycobacteriales</taxon>
        <taxon>Corynebacteriaceae</taxon>
        <taxon>Corynebacterium</taxon>
    </lineage>
</organism>
<dbReference type="InterPro" id="IPR003462">
    <property type="entry name" value="ODC_Mu_crystall"/>
</dbReference>
<dbReference type="PANTHER" id="PTHR13812:SF19">
    <property type="entry name" value="KETIMINE REDUCTASE MU-CRYSTALLIN"/>
    <property type="match status" value="1"/>
</dbReference>
<protein>
    <submittedName>
        <fullName evidence="1">Ornithine cyclodeaminase</fullName>
    </submittedName>
</protein>
<dbReference type="Pfam" id="PF02423">
    <property type="entry name" value="OCD_Mu_crystall"/>
    <property type="match status" value="1"/>
</dbReference>
<evidence type="ECO:0000313" key="1">
    <source>
        <dbReference type="EMBL" id="SMG27629.1"/>
    </source>
</evidence>
<proteinExistence type="predicted"/>
<dbReference type="InterPro" id="IPR023401">
    <property type="entry name" value="ODC_N"/>
</dbReference>
<dbReference type="EMBL" id="FXAR01000005">
    <property type="protein sequence ID" value="SMG27629.1"/>
    <property type="molecule type" value="Genomic_DNA"/>
</dbReference>
<dbReference type="PIRSF" id="PIRSF001439">
    <property type="entry name" value="CryM"/>
    <property type="match status" value="1"/>
</dbReference>
<name>A0A1X7JHR6_9CORY</name>
<dbReference type="Gene3D" id="3.40.50.720">
    <property type="entry name" value="NAD(P)-binding Rossmann-like Domain"/>
    <property type="match status" value="1"/>
</dbReference>
<accession>A0A1X7JHR6</accession>
<dbReference type="AlphaFoldDB" id="A0A1X7JHR6"/>
<dbReference type="RefSeq" id="WP_085549744.1">
    <property type="nucleotide sequence ID" value="NZ_FXAR01000005.1"/>
</dbReference>
<dbReference type="PANTHER" id="PTHR13812">
    <property type="entry name" value="KETIMINE REDUCTASE MU-CRYSTALLIN"/>
    <property type="match status" value="1"/>
</dbReference>
<dbReference type="OrthoDB" id="4311033at2"/>
<reference evidence="2" key="1">
    <citation type="submission" date="2017-04" db="EMBL/GenBank/DDBJ databases">
        <authorList>
            <person name="Varghese N."/>
            <person name="Submissions S."/>
        </authorList>
    </citation>
    <scope>NUCLEOTIDE SEQUENCE [LARGE SCALE GENOMIC DNA]</scope>
    <source>
        <strain evidence="2">VDS</strain>
    </source>
</reference>
<gene>
    <name evidence="1" type="ORF">SAMN06295981_1631</name>
</gene>
<dbReference type="GO" id="GO:0005737">
    <property type="term" value="C:cytoplasm"/>
    <property type="evidence" value="ECO:0007669"/>
    <property type="project" value="TreeGrafter"/>
</dbReference>
<evidence type="ECO:0000313" key="2">
    <source>
        <dbReference type="Proteomes" id="UP000193309"/>
    </source>
</evidence>
<dbReference type="InterPro" id="IPR036291">
    <property type="entry name" value="NAD(P)-bd_dom_sf"/>
</dbReference>